<feature type="region of interest" description="Disordered" evidence="1">
    <location>
        <begin position="1"/>
        <end position="25"/>
    </location>
</feature>
<evidence type="ECO:0000313" key="3">
    <source>
        <dbReference type="Proteomes" id="UP000685013"/>
    </source>
</evidence>
<dbReference type="EMBL" id="JAGKQH010000012">
    <property type="protein sequence ID" value="KAG6585917.1"/>
    <property type="molecule type" value="Genomic_DNA"/>
</dbReference>
<reference evidence="2 3" key="1">
    <citation type="journal article" date="2021" name="Hortic Res">
        <title>The domestication of Cucurbita argyrosperma as revealed by the genome of its wild relative.</title>
        <authorList>
            <person name="Barrera-Redondo J."/>
            <person name="Sanchez-de la Vega G."/>
            <person name="Aguirre-Liguori J.A."/>
            <person name="Castellanos-Morales G."/>
            <person name="Gutierrez-Guerrero Y.T."/>
            <person name="Aguirre-Dugua X."/>
            <person name="Aguirre-Planter E."/>
            <person name="Tenaillon M.I."/>
            <person name="Lira-Saade R."/>
            <person name="Eguiarte L.E."/>
        </authorList>
    </citation>
    <scope>NUCLEOTIDE SEQUENCE [LARGE SCALE GENOMIC DNA]</scope>
    <source>
        <strain evidence="2">JBR-2021</strain>
    </source>
</reference>
<protein>
    <submittedName>
        <fullName evidence="2">Uncharacterized protein</fullName>
    </submittedName>
</protein>
<dbReference type="Proteomes" id="UP000685013">
    <property type="component" value="Chromosome 12"/>
</dbReference>
<proteinExistence type="predicted"/>
<gene>
    <name evidence="2" type="ORF">SDJN03_18650</name>
</gene>
<feature type="non-terminal residue" evidence="2">
    <location>
        <position position="1"/>
    </location>
</feature>
<feature type="compositionally biased region" description="Polar residues" evidence="1">
    <location>
        <begin position="50"/>
        <end position="65"/>
    </location>
</feature>
<feature type="region of interest" description="Disordered" evidence="1">
    <location>
        <begin position="48"/>
        <end position="101"/>
    </location>
</feature>
<accession>A0AAV6MS94</accession>
<feature type="compositionally biased region" description="Basic and acidic residues" evidence="1">
    <location>
        <begin position="69"/>
        <end position="78"/>
    </location>
</feature>
<feature type="compositionally biased region" description="Polar residues" evidence="1">
    <location>
        <begin position="1"/>
        <end position="15"/>
    </location>
</feature>
<keyword evidence="3" id="KW-1185">Reference proteome</keyword>
<feature type="compositionally biased region" description="Basic residues" evidence="1">
    <location>
        <begin position="82"/>
        <end position="101"/>
    </location>
</feature>
<dbReference type="AlphaFoldDB" id="A0AAV6MS94"/>
<evidence type="ECO:0000313" key="2">
    <source>
        <dbReference type="EMBL" id="KAG6585917.1"/>
    </source>
</evidence>
<organism evidence="2 3">
    <name type="scientific">Cucurbita argyrosperma subsp. sororia</name>
    <dbReference type="NCBI Taxonomy" id="37648"/>
    <lineage>
        <taxon>Eukaryota</taxon>
        <taxon>Viridiplantae</taxon>
        <taxon>Streptophyta</taxon>
        <taxon>Embryophyta</taxon>
        <taxon>Tracheophyta</taxon>
        <taxon>Spermatophyta</taxon>
        <taxon>Magnoliopsida</taxon>
        <taxon>eudicotyledons</taxon>
        <taxon>Gunneridae</taxon>
        <taxon>Pentapetalae</taxon>
        <taxon>rosids</taxon>
        <taxon>fabids</taxon>
        <taxon>Cucurbitales</taxon>
        <taxon>Cucurbitaceae</taxon>
        <taxon>Cucurbiteae</taxon>
        <taxon>Cucurbita</taxon>
    </lineage>
</organism>
<evidence type="ECO:0000256" key="1">
    <source>
        <dbReference type="SAM" id="MobiDB-lite"/>
    </source>
</evidence>
<name>A0AAV6MS94_9ROSI</name>
<sequence length="101" mass="11272">MQLSLSSGYVTVQDNDINRKGLKPRGRREGSFLLSLLLLTQSTYLLPSSQPTALPSSIRDSSSGNRIGKQTDRPDRLMRLPSSRKKARQQDKKRLRTTGAS</sequence>
<comment type="caution">
    <text evidence="2">The sequence shown here is derived from an EMBL/GenBank/DDBJ whole genome shotgun (WGS) entry which is preliminary data.</text>
</comment>